<organism evidence="9 10">
    <name type="scientific">Ambispora gerdemannii</name>
    <dbReference type="NCBI Taxonomy" id="144530"/>
    <lineage>
        <taxon>Eukaryota</taxon>
        <taxon>Fungi</taxon>
        <taxon>Fungi incertae sedis</taxon>
        <taxon>Mucoromycota</taxon>
        <taxon>Glomeromycotina</taxon>
        <taxon>Glomeromycetes</taxon>
        <taxon>Archaeosporales</taxon>
        <taxon>Ambisporaceae</taxon>
        <taxon>Ambispora</taxon>
    </lineage>
</organism>
<dbReference type="InterPro" id="IPR036361">
    <property type="entry name" value="SAP_dom_sf"/>
</dbReference>
<evidence type="ECO:0000256" key="6">
    <source>
        <dbReference type="ARBA" id="ARBA00023158"/>
    </source>
</evidence>
<feature type="domain" description="SAP" evidence="8">
    <location>
        <begin position="7"/>
        <end position="41"/>
    </location>
</feature>
<dbReference type="PROSITE" id="PS50800">
    <property type="entry name" value="SAP"/>
    <property type="match status" value="1"/>
</dbReference>
<dbReference type="OrthoDB" id="448399at2759"/>
<dbReference type="CDD" id="cd06133">
    <property type="entry name" value="ERI-1_3'hExo_like"/>
    <property type="match status" value="1"/>
</dbReference>
<proteinExistence type="predicted"/>
<dbReference type="Pfam" id="PF00929">
    <property type="entry name" value="RNase_T"/>
    <property type="match status" value="1"/>
</dbReference>
<dbReference type="InterPro" id="IPR047201">
    <property type="entry name" value="ERI-1_3'hExo-like"/>
</dbReference>
<feature type="compositionally biased region" description="Polar residues" evidence="7">
    <location>
        <begin position="76"/>
        <end position="85"/>
    </location>
</feature>
<dbReference type="AlphaFoldDB" id="A0A9N8YNE6"/>
<feature type="compositionally biased region" description="Basic residues" evidence="7">
    <location>
        <begin position="321"/>
        <end position="333"/>
    </location>
</feature>
<keyword evidence="6" id="KW-0943">RNA-mediated gene silencing</keyword>
<evidence type="ECO:0000256" key="2">
    <source>
        <dbReference type="ARBA" id="ARBA00022490"/>
    </source>
</evidence>
<dbReference type="SMART" id="SM00513">
    <property type="entry name" value="SAP"/>
    <property type="match status" value="1"/>
</dbReference>
<comment type="caution">
    <text evidence="9">The sequence shown here is derived from an EMBL/GenBank/DDBJ whole genome shotgun (WGS) entry which is preliminary data.</text>
</comment>
<dbReference type="PANTHER" id="PTHR23044:SF61">
    <property type="entry name" value="3'-5' EXORIBONUCLEASE 1-RELATED"/>
    <property type="match status" value="1"/>
</dbReference>
<name>A0A9N8YNE6_9GLOM</name>
<dbReference type="EMBL" id="CAJVPL010000029">
    <property type="protein sequence ID" value="CAG8435826.1"/>
    <property type="molecule type" value="Genomic_DNA"/>
</dbReference>
<sequence>MQTIRNTNKVSVEALRAQLSTLGLDPHGRKKELTKRLKRYLNPINEFSTTTNNGNNNKGSSQFPNDKYVTKDKNSNETFTQTAPSLSPPPADLIHPDQEFEEDEKPIEFYISSKSNPKPQPFEHYLCFDVEATCEEGGTFNYFHEIIEFPVLLIDSKNFEVVDVFHSYVKPSVNSTLTEFCKKLTGIPQSTIDASPSFPEMLSDFQLFLHRYQLFYGSTCAFVTDGPWDIRDFIRKQCNVSQISRPSYFTLPWVDIRKLFAETYNRERCNITAMLAHYGLQFDGHQHSGIADTRNMAVIAKRLWQDGAVFMPNSELPKNEHSKKKNGARKKPK</sequence>
<protein>
    <submittedName>
        <fullName evidence="9">5995_t:CDS:1</fullName>
    </submittedName>
</protein>
<dbReference type="GO" id="GO:0000175">
    <property type="term" value="F:3'-5'-RNA exonuclease activity"/>
    <property type="evidence" value="ECO:0007669"/>
    <property type="project" value="InterPro"/>
</dbReference>
<dbReference type="GO" id="GO:0005737">
    <property type="term" value="C:cytoplasm"/>
    <property type="evidence" value="ECO:0007669"/>
    <property type="project" value="UniProtKB-SubCell"/>
</dbReference>
<gene>
    <name evidence="9" type="ORF">AGERDE_LOCUS586</name>
</gene>
<dbReference type="SUPFAM" id="SSF68906">
    <property type="entry name" value="SAP domain"/>
    <property type="match status" value="1"/>
</dbReference>
<dbReference type="Gene3D" id="3.30.420.10">
    <property type="entry name" value="Ribonuclease H-like superfamily/Ribonuclease H"/>
    <property type="match status" value="1"/>
</dbReference>
<dbReference type="InterPro" id="IPR012337">
    <property type="entry name" value="RNaseH-like_sf"/>
</dbReference>
<dbReference type="InterPro" id="IPR036397">
    <property type="entry name" value="RNaseH_sf"/>
</dbReference>
<feature type="compositionally biased region" description="Low complexity" evidence="7">
    <location>
        <begin position="48"/>
        <end position="61"/>
    </location>
</feature>
<evidence type="ECO:0000313" key="10">
    <source>
        <dbReference type="Proteomes" id="UP000789831"/>
    </source>
</evidence>
<dbReference type="SUPFAM" id="SSF53098">
    <property type="entry name" value="Ribonuclease H-like"/>
    <property type="match status" value="1"/>
</dbReference>
<evidence type="ECO:0000256" key="5">
    <source>
        <dbReference type="ARBA" id="ARBA00022839"/>
    </source>
</evidence>
<dbReference type="Gene3D" id="1.10.720.30">
    <property type="entry name" value="SAP domain"/>
    <property type="match status" value="1"/>
</dbReference>
<dbReference type="GO" id="GO:0031047">
    <property type="term" value="P:regulatory ncRNA-mediated gene silencing"/>
    <property type="evidence" value="ECO:0007669"/>
    <property type="project" value="UniProtKB-KW"/>
</dbReference>
<feature type="region of interest" description="Disordered" evidence="7">
    <location>
        <begin position="312"/>
        <end position="333"/>
    </location>
</feature>
<evidence type="ECO:0000259" key="8">
    <source>
        <dbReference type="PROSITE" id="PS50800"/>
    </source>
</evidence>
<dbReference type="PANTHER" id="PTHR23044">
    <property type="entry name" value="3'-5' EXONUCLEASE ERI1-RELATED"/>
    <property type="match status" value="1"/>
</dbReference>
<dbReference type="InterPro" id="IPR003034">
    <property type="entry name" value="SAP_dom"/>
</dbReference>
<dbReference type="InterPro" id="IPR051274">
    <property type="entry name" value="3-5_Exoribonuclease"/>
</dbReference>
<reference evidence="9" key="1">
    <citation type="submission" date="2021-06" db="EMBL/GenBank/DDBJ databases">
        <authorList>
            <person name="Kallberg Y."/>
            <person name="Tangrot J."/>
            <person name="Rosling A."/>
        </authorList>
    </citation>
    <scope>NUCLEOTIDE SEQUENCE</scope>
    <source>
        <strain evidence="9">MT106</strain>
    </source>
</reference>
<feature type="region of interest" description="Disordered" evidence="7">
    <location>
        <begin position="45"/>
        <end position="91"/>
    </location>
</feature>
<evidence type="ECO:0000256" key="4">
    <source>
        <dbReference type="ARBA" id="ARBA00022801"/>
    </source>
</evidence>
<evidence type="ECO:0000256" key="3">
    <source>
        <dbReference type="ARBA" id="ARBA00022722"/>
    </source>
</evidence>
<dbReference type="InterPro" id="IPR013520">
    <property type="entry name" value="Ribonucl_H"/>
</dbReference>
<accession>A0A9N8YNE6</accession>
<evidence type="ECO:0000256" key="7">
    <source>
        <dbReference type="SAM" id="MobiDB-lite"/>
    </source>
</evidence>
<keyword evidence="10" id="KW-1185">Reference proteome</keyword>
<dbReference type="SMART" id="SM00479">
    <property type="entry name" value="EXOIII"/>
    <property type="match status" value="1"/>
</dbReference>
<comment type="subcellular location">
    <subcellularLocation>
        <location evidence="1">Cytoplasm</location>
    </subcellularLocation>
</comment>
<dbReference type="Proteomes" id="UP000789831">
    <property type="component" value="Unassembled WGS sequence"/>
</dbReference>
<keyword evidence="5" id="KW-0269">Exonuclease</keyword>
<evidence type="ECO:0000256" key="1">
    <source>
        <dbReference type="ARBA" id="ARBA00004496"/>
    </source>
</evidence>
<keyword evidence="2" id="KW-0963">Cytoplasm</keyword>
<dbReference type="Pfam" id="PF02037">
    <property type="entry name" value="SAP"/>
    <property type="match status" value="1"/>
</dbReference>
<dbReference type="GO" id="GO:0003676">
    <property type="term" value="F:nucleic acid binding"/>
    <property type="evidence" value="ECO:0007669"/>
    <property type="project" value="InterPro"/>
</dbReference>
<keyword evidence="4" id="KW-0378">Hydrolase</keyword>
<evidence type="ECO:0000313" key="9">
    <source>
        <dbReference type="EMBL" id="CAG8435826.1"/>
    </source>
</evidence>
<keyword evidence="3" id="KW-0540">Nuclease</keyword>